<keyword evidence="2 7" id="KW-0813">Transport</keyword>
<dbReference type="PANTHER" id="PTHR43163">
    <property type="entry name" value="DIPEPTIDE TRANSPORT SYSTEM PERMEASE PROTEIN DPPB-RELATED"/>
    <property type="match status" value="1"/>
</dbReference>
<protein>
    <submittedName>
        <fullName evidence="9">ABC transporter permease</fullName>
    </submittedName>
</protein>
<comment type="subcellular location">
    <subcellularLocation>
        <location evidence="1 7">Cell membrane</location>
        <topology evidence="1 7">Multi-pass membrane protein</topology>
    </subcellularLocation>
</comment>
<keyword evidence="5 7" id="KW-1133">Transmembrane helix</keyword>
<feature type="transmembrane region" description="Helical" evidence="7">
    <location>
        <begin position="9"/>
        <end position="30"/>
    </location>
</feature>
<dbReference type="Pfam" id="PF19300">
    <property type="entry name" value="BPD_transp_1_N"/>
    <property type="match status" value="1"/>
</dbReference>
<dbReference type="RefSeq" id="WP_269443302.1">
    <property type="nucleotide sequence ID" value="NZ_CP097463.1"/>
</dbReference>
<evidence type="ECO:0000256" key="4">
    <source>
        <dbReference type="ARBA" id="ARBA00022692"/>
    </source>
</evidence>
<reference evidence="9" key="1">
    <citation type="submission" date="2022-05" db="EMBL/GenBank/DDBJ databases">
        <title>Jatrophihabitans sp. SB3-54 whole genome sequence.</title>
        <authorList>
            <person name="Suh M.K."/>
            <person name="Eom M.K."/>
            <person name="Kim J.S."/>
            <person name="Kim H.S."/>
            <person name="Do H.E."/>
            <person name="Shin Y.K."/>
            <person name="Lee J.-S."/>
        </authorList>
    </citation>
    <scope>NUCLEOTIDE SEQUENCE</scope>
    <source>
        <strain evidence="9">SB3-54</strain>
    </source>
</reference>
<dbReference type="InterPro" id="IPR045621">
    <property type="entry name" value="BPD_transp_1_N"/>
</dbReference>
<proteinExistence type="inferred from homology"/>
<feature type="transmembrane region" description="Helical" evidence="7">
    <location>
        <begin position="179"/>
        <end position="201"/>
    </location>
</feature>
<evidence type="ECO:0000256" key="6">
    <source>
        <dbReference type="ARBA" id="ARBA00023136"/>
    </source>
</evidence>
<dbReference type="PROSITE" id="PS50928">
    <property type="entry name" value="ABC_TM1"/>
    <property type="match status" value="1"/>
</dbReference>
<dbReference type="EMBL" id="CP097463">
    <property type="protein sequence ID" value="WAX56768.1"/>
    <property type="molecule type" value="Genomic_DNA"/>
</dbReference>
<name>A0ABY7JW40_9ACTN</name>
<evidence type="ECO:0000256" key="7">
    <source>
        <dbReference type="RuleBase" id="RU363032"/>
    </source>
</evidence>
<keyword evidence="4 7" id="KW-0812">Transmembrane</keyword>
<feature type="transmembrane region" description="Helical" evidence="7">
    <location>
        <begin position="97"/>
        <end position="122"/>
    </location>
</feature>
<evidence type="ECO:0000313" key="9">
    <source>
        <dbReference type="EMBL" id="WAX56768.1"/>
    </source>
</evidence>
<dbReference type="Pfam" id="PF00528">
    <property type="entry name" value="BPD_transp_1"/>
    <property type="match status" value="1"/>
</dbReference>
<evidence type="ECO:0000256" key="3">
    <source>
        <dbReference type="ARBA" id="ARBA00022475"/>
    </source>
</evidence>
<feature type="transmembrane region" description="Helical" evidence="7">
    <location>
        <begin position="134"/>
        <end position="159"/>
    </location>
</feature>
<dbReference type="PANTHER" id="PTHR43163:SF6">
    <property type="entry name" value="DIPEPTIDE TRANSPORT SYSTEM PERMEASE PROTEIN DPPB-RELATED"/>
    <property type="match status" value="1"/>
</dbReference>
<evidence type="ECO:0000256" key="5">
    <source>
        <dbReference type="ARBA" id="ARBA00022989"/>
    </source>
</evidence>
<dbReference type="InterPro" id="IPR000515">
    <property type="entry name" value="MetI-like"/>
</dbReference>
<dbReference type="CDD" id="cd06261">
    <property type="entry name" value="TM_PBP2"/>
    <property type="match status" value="1"/>
</dbReference>
<keyword evidence="6 7" id="KW-0472">Membrane</keyword>
<feature type="transmembrane region" description="Helical" evidence="7">
    <location>
        <begin position="286"/>
        <end position="312"/>
    </location>
</feature>
<evidence type="ECO:0000259" key="8">
    <source>
        <dbReference type="PROSITE" id="PS50928"/>
    </source>
</evidence>
<dbReference type="SUPFAM" id="SSF161098">
    <property type="entry name" value="MetI-like"/>
    <property type="match status" value="1"/>
</dbReference>
<keyword evidence="3" id="KW-1003">Cell membrane</keyword>
<sequence length="319" mass="34856">MLRFLIRRIAFGVLVMWVVATAVFVLYFVAPHNVAQTLAGRQATAQTIDLIAHRLGLDRPILSQYGSYLWRLLHGDLGYSYVNNEPVSTIIKQDLPITASVAIGGAVLWLLIGVVSGVFAATHPRTPADRAVTGFALLFYSMPTFLLGELCLLFLFYRLHLAGVHFFPGSGYVPLTENAGQWFVHLILPWVTIALVTAATYSRLTRGAMLDVLGEDYIRTARSKGIAERRVVYRHALRSALTPVVTQFGIDLGTLLGGIIVTETVFGLPGLGQQIYNSISREDLPVIIGLVLLASAFIVAANIVVDLLYAVLDPRVPLS</sequence>
<gene>
    <name evidence="9" type="ORF">M6B22_19910</name>
</gene>
<organism evidence="9 10">
    <name type="scientific">Jatrophihabitans cynanchi</name>
    <dbReference type="NCBI Taxonomy" id="2944128"/>
    <lineage>
        <taxon>Bacteria</taxon>
        <taxon>Bacillati</taxon>
        <taxon>Actinomycetota</taxon>
        <taxon>Actinomycetes</taxon>
        <taxon>Jatrophihabitantales</taxon>
        <taxon>Jatrophihabitantaceae</taxon>
        <taxon>Jatrophihabitans</taxon>
    </lineage>
</organism>
<evidence type="ECO:0000313" key="10">
    <source>
        <dbReference type="Proteomes" id="UP001164693"/>
    </source>
</evidence>
<dbReference type="Proteomes" id="UP001164693">
    <property type="component" value="Chromosome"/>
</dbReference>
<evidence type="ECO:0000256" key="1">
    <source>
        <dbReference type="ARBA" id="ARBA00004651"/>
    </source>
</evidence>
<dbReference type="InterPro" id="IPR035906">
    <property type="entry name" value="MetI-like_sf"/>
</dbReference>
<feature type="domain" description="ABC transmembrane type-1" evidence="8">
    <location>
        <begin position="95"/>
        <end position="309"/>
    </location>
</feature>
<comment type="similarity">
    <text evidence="7">Belongs to the binding-protein-dependent transport system permease family.</text>
</comment>
<keyword evidence="10" id="KW-1185">Reference proteome</keyword>
<evidence type="ECO:0000256" key="2">
    <source>
        <dbReference type="ARBA" id="ARBA00022448"/>
    </source>
</evidence>
<accession>A0ABY7JW40</accession>
<dbReference type="Gene3D" id="1.10.3720.10">
    <property type="entry name" value="MetI-like"/>
    <property type="match status" value="1"/>
</dbReference>